<reference evidence="8" key="1">
    <citation type="submission" date="2021-05" db="EMBL/GenBank/DDBJ databases">
        <authorList>
            <person name="Alioto T."/>
            <person name="Alioto T."/>
            <person name="Gomez Garrido J."/>
        </authorList>
    </citation>
    <scope>NUCLEOTIDE SEQUENCE</scope>
</reference>
<keyword evidence="3" id="KW-0472">Membrane</keyword>
<dbReference type="InterPro" id="IPR000519">
    <property type="entry name" value="P_trefoil_dom"/>
</dbReference>
<feature type="disulfide bond" evidence="6">
    <location>
        <begin position="372"/>
        <end position="389"/>
    </location>
</feature>
<dbReference type="SMART" id="SM00018">
    <property type="entry name" value="PD"/>
    <property type="match status" value="2"/>
</dbReference>
<protein>
    <submittedName>
        <fullName evidence="8">Lysosomal alpha-glucosidase</fullName>
    </submittedName>
</protein>
<name>A0A8D8YKX2_9HEMI</name>
<dbReference type="Pfam" id="PF00088">
    <property type="entry name" value="Trefoil"/>
    <property type="match status" value="2"/>
</dbReference>
<feature type="disulfide bond" evidence="6">
    <location>
        <begin position="197"/>
        <end position="214"/>
    </location>
</feature>
<accession>A0A8D8YKX2</accession>
<dbReference type="PANTHER" id="PTHR22762">
    <property type="entry name" value="ALPHA-GLUCOSIDASE"/>
    <property type="match status" value="1"/>
</dbReference>
<dbReference type="SUPFAM" id="SSF51445">
    <property type="entry name" value="(Trans)glycosidases"/>
    <property type="match status" value="1"/>
</dbReference>
<evidence type="ECO:0000256" key="3">
    <source>
        <dbReference type="ARBA" id="ARBA00023136"/>
    </source>
</evidence>
<dbReference type="PROSITE" id="PS51448">
    <property type="entry name" value="P_TREFOIL_2"/>
    <property type="match status" value="4"/>
</dbReference>
<feature type="domain" description="P-type" evidence="7">
    <location>
        <begin position="164"/>
        <end position="218"/>
    </location>
</feature>
<sequence length="1203" mass="137378">MLCSISISLMGKYLLIIFYSANMGRLQLFLFVLLAAVSLIQGSRLEITSQISIAGSTGAHRNRNPECTTNGFTQQQFSVSCWSSVIQDEGSCIAAGCCYSDSLETENAICSYPPNFQRVQCLPDHSNAEDCHRAGCHYIKSTDSPKCFKAPVNTKFKRFGFNPPECTTDSRSHEMVQDHENHQIPCLTGKEKSENSCASKGCCWVTNPTRIYSCIYPKYDFVPCFPHSDGKVLERTCIAKGCHWIHDPLQQADNPLLTKCFYPLNYKSYRTADVLQCFDEASTVNDRIQCPVDGDLNEMNCRDKGCCWQPVFHNKAAHHCYYPWNSFKKDIDERNQYDSQIKRLSATCKHSTQDLNNRFDCYPRGTPNEKTCNARGCCWNPSKGKEPSCFYPPNHNSYSYVKTIRNETNGMYHLSFMSLIYQNKILSPYPDDIESVQMEIVYETNERVRVKISDNNNKRYESPYPNVNNKQIKQWNSTTISDKLYEVEVGLSSFGFAIKRCASKKTLFDTRSVGGFIMSDQFLQISARLPPSCIIYGLGQVSKPLKEKFDWTTLGLFAQGQPSAGHPFYLCLEDDGKAHGVFLLNSNALEIGLQPTPAITYRATGGILDFYFFMGDRPSDVIAQYLDLIGKPHLPPYWAMGYQLYRQGHTNLKSVQVVVVGNRKYPMDVIYGDLLYLDLKSYPYDTAMFKHELVNNTVKYMSIVQPLVEATTNRSFIVKKGTGDDIFLGKLTLKRSDPDYAYFDFTNPDTFTDWLSVVKDNFNSFPFNGLYLENNEPFNALDPVPCPLTRWDDPPFVPKLEDNEHQELKHRTICMSAVQKAGVHYNLHNLYGISQAHMTYDVLKNLLKVRPFVLSKSTFAGSGVYSGYWLEYKAYTWDTLRQSITDMLTMNMFGVPMVGANAFCTQIESTDKELCARWAALGAFYPLSLRKTSEPLNLTMPSGYAKFTYLRYRLLPFLYTMMQKAHRLGETAVRPLFFEYPNDKKTYAIDDQFLWGDCLLIAPALKEGVTKVMAYVPKGLWYTYPKMEKVQSDGEPHSLSAALNELPMLIRGGSIIVEHDPHIICHTTEECRRGKFDIVAVLDPSLYPTNHHSNKGEFYWQNNGDTNDEDNYFHIKFNANDRVFQMYALHKPTNGSSKDEMLINSIKIHYIDGKIKNVRIPVLKKNLEFTHVDNILDINAAEAGLSFWNDYYIQIEFRNVLGF</sequence>
<dbReference type="CDD" id="cd14752">
    <property type="entry name" value="GH31_N"/>
    <property type="match status" value="1"/>
</dbReference>
<dbReference type="GO" id="GO:0030246">
    <property type="term" value="F:carbohydrate binding"/>
    <property type="evidence" value="ECO:0007669"/>
    <property type="project" value="InterPro"/>
</dbReference>
<evidence type="ECO:0000256" key="6">
    <source>
        <dbReference type="PROSITE-ProRule" id="PRU00779"/>
    </source>
</evidence>
<dbReference type="CDD" id="cd00111">
    <property type="entry name" value="Trefoil"/>
    <property type="match status" value="2"/>
</dbReference>
<dbReference type="InterPro" id="IPR044913">
    <property type="entry name" value="P_trefoil_dom_sf"/>
</dbReference>
<dbReference type="Gene3D" id="3.20.20.80">
    <property type="entry name" value="Glycosidases"/>
    <property type="match status" value="1"/>
</dbReference>
<dbReference type="SUPFAM" id="SSF51011">
    <property type="entry name" value="Glycosyl hydrolase domain"/>
    <property type="match status" value="1"/>
</dbReference>
<dbReference type="SUPFAM" id="SSF74650">
    <property type="entry name" value="Galactose mutarotase-like"/>
    <property type="match status" value="1"/>
</dbReference>
<dbReference type="GO" id="GO:0016020">
    <property type="term" value="C:membrane"/>
    <property type="evidence" value="ECO:0007669"/>
    <property type="project" value="UniProtKB-SubCell"/>
</dbReference>
<evidence type="ECO:0000259" key="7">
    <source>
        <dbReference type="PROSITE" id="PS51448"/>
    </source>
</evidence>
<proteinExistence type="inferred from homology"/>
<dbReference type="Pfam" id="PF21365">
    <property type="entry name" value="Glyco_hydro_31_3rd"/>
    <property type="match status" value="1"/>
</dbReference>
<feature type="disulfide bond" evidence="6">
    <location>
        <begin position="121"/>
        <end position="136"/>
    </location>
</feature>
<dbReference type="Gene3D" id="2.60.40.1760">
    <property type="entry name" value="glycosyl hydrolase (family 31)"/>
    <property type="match status" value="1"/>
</dbReference>
<dbReference type="InterPro" id="IPR017853">
    <property type="entry name" value="GH"/>
</dbReference>
<evidence type="ECO:0000256" key="4">
    <source>
        <dbReference type="ARBA" id="ARBA00023157"/>
    </source>
</evidence>
<evidence type="ECO:0000256" key="2">
    <source>
        <dbReference type="ARBA" id="ARBA00007806"/>
    </source>
</evidence>
<dbReference type="InterPro" id="IPR011013">
    <property type="entry name" value="Gal_mutarotase_sf_dom"/>
</dbReference>
<dbReference type="SUPFAM" id="SSF57492">
    <property type="entry name" value="Trefoil"/>
    <property type="match status" value="1"/>
</dbReference>
<evidence type="ECO:0000256" key="5">
    <source>
        <dbReference type="ARBA" id="ARBA00023180"/>
    </source>
</evidence>
<dbReference type="GO" id="GO:0005975">
    <property type="term" value="P:carbohydrate metabolic process"/>
    <property type="evidence" value="ECO:0007669"/>
    <property type="project" value="InterPro"/>
</dbReference>
<comment type="similarity">
    <text evidence="2">Belongs to the glycosyl hydrolase 31 family.</text>
</comment>
<dbReference type="GO" id="GO:0004558">
    <property type="term" value="F:alpha-1,4-glucosidase activity"/>
    <property type="evidence" value="ECO:0007669"/>
    <property type="project" value="TreeGrafter"/>
</dbReference>
<comment type="subcellular location">
    <subcellularLocation>
        <location evidence="1">Membrane</location>
    </subcellularLocation>
</comment>
<dbReference type="InterPro" id="IPR000322">
    <property type="entry name" value="Glyco_hydro_31_TIM"/>
</dbReference>
<feature type="domain" description="P-type" evidence="7">
    <location>
        <begin position="108"/>
        <end position="151"/>
    </location>
</feature>
<feature type="domain" description="P-type" evidence="7">
    <location>
        <begin position="275"/>
        <end position="324"/>
    </location>
</feature>
<dbReference type="AlphaFoldDB" id="A0A8D8YKX2"/>
<dbReference type="Gene3D" id="4.10.110.10">
    <property type="entry name" value="Spasmolytic Protein, domain 1"/>
    <property type="match status" value="1"/>
</dbReference>
<dbReference type="Pfam" id="PF01055">
    <property type="entry name" value="Glyco_hydro_31_2nd"/>
    <property type="match status" value="1"/>
</dbReference>
<keyword evidence="5" id="KW-0325">Glycoprotein</keyword>
<evidence type="ECO:0000313" key="8">
    <source>
        <dbReference type="EMBL" id="CAG6730306.1"/>
    </source>
</evidence>
<feature type="domain" description="P-type" evidence="7">
    <location>
        <begin position="346"/>
        <end position="393"/>
    </location>
</feature>
<dbReference type="EMBL" id="HBUF01381141">
    <property type="protein sequence ID" value="CAG6730306.1"/>
    <property type="molecule type" value="Transcribed_RNA"/>
</dbReference>
<dbReference type="PANTHER" id="PTHR22762:SF133">
    <property type="entry name" value="P-TYPE DOMAIN-CONTAINING PROTEIN"/>
    <property type="match status" value="1"/>
</dbReference>
<evidence type="ECO:0000256" key="1">
    <source>
        <dbReference type="ARBA" id="ARBA00004370"/>
    </source>
</evidence>
<organism evidence="8">
    <name type="scientific">Cacopsylla melanoneura</name>
    <dbReference type="NCBI Taxonomy" id="428564"/>
    <lineage>
        <taxon>Eukaryota</taxon>
        <taxon>Metazoa</taxon>
        <taxon>Ecdysozoa</taxon>
        <taxon>Arthropoda</taxon>
        <taxon>Hexapoda</taxon>
        <taxon>Insecta</taxon>
        <taxon>Pterygota</taxon>
        <taxon>Neoptera</taxon>
        <taxon>Paraneoptera</taxon>
        <taxon>Hemiptera</taxon>
        <taxon>Sternorrhyncha</taxon>
        <taxon>Psylloidea</taxon>
        <taxon>Psyllidae</taxon>
        <taxon>Psyllinae</taxon>
        <taxon>Cacopsylla</taxon>
    </lineage>
</organism>
<keyword evidence="4 6" id="KW-1015">Disulfide bond</keyword>
<dbReference type="Gene3D" id="2.60.40.1180">
    <property type="entry name" value="Golgi alpha-mannosidase II"/>
    <property type="match status" value="2"/>
</dbReference>
<dbReference type="InterPro" id="IPR013780">
    <property type="entry name" value="Glyco_hydro_b"/>
</dbReference>
<dbReference type="InterPro" id="IPR048395">
    <property type="entry name" value="Glyco_hydro_31_C"/>
</dbReference>
<comment type="caution">
    <text evidence="6">Lacks conserved residue(s) required for the propagation of feature annotation.</text>
</comment>